<protein>
    <submittedName>
        <fullName evidence="1">Uncharacterized protein</fullName>
    </submittedName>
</protein>
<sequence>MGEAGFERSISNRSFKVIIVVGLKLSEKTENVVISLENNLEKKSPVVEDEPTNMRTLFVHFSWKSLKNLVCVVCVAFFYQQIAVFYFLSRTYPTATNIVATHPKSLKTPEITVCNRNLKNKTAFCAQYPNQCTQPQNIERFCEKHPNFCVANISELTIPMLGYHTYENVIKHYFIRNLAQEFLFDNTDPKKSYPFKTPWRYQTIRSGGIRHLKGTVAETDSSARYSLYELQMSKISTFNIRMMDKKESFYLWADSQVYLSIHSPVVPSNPFMYGKPLRTGYQ</sequence>
<comment type="caution">
    <text evidence="1">The sequence shown here is derived from an EMBL/GenBank/DDBJ whole genome shotgun (WGS) entry which is preliminary data.</text>
</comment>
<dbReference type="EMBL" id="BPLQ01014060">
    <property type="protein sequence ID" value="GIY76897.1"/>
    <property type="molecule type" value="Genomic_DNA"/>
</dbReference>
<evidence type="ECO:0000313" key="2">
    <source>
        <dbReference type="Proteomes" id="UP001054837"/>
    </source>
</evidence>
<evidence type="ECO:0000313" key="1">
    <source>
        <dbReference type="EMBL" id="GIY76897.1"/>
    </source>
</evidence>
<gene>
    <name evidence="1" type="primary">AVEN_235582_1</name>
    <name evidence="1" type="ORF">CDAR_574381</name>
</gene>
<dbReference type="AlphaFoldDB" id="A0AAV4W2F8"/>
<organism evidence="1 2">
    <name type="scientific">Caerostris darwini</name>
    <dbReference type="NCBI Taxonomy" id="1538125"/>
    <lineage>
        <taxon>Eukaryota</taxon>
        <taxon>Metazoa</taxon>
        <taxon>Ecdysozoa</taxon>
        <taxon>Arthropoda</taxon>
        <taxon>Chelicerata</taxon>
        <taxon>Arachnida</taxon>
        <taxon>Araneae</taxon>
        <taxon>Araneomorphae</taxon>
        <taxon>Entelegynae</taxon>
        <taxon>Araneoidea</taxon>
        <taxon>Araneidae</taxon>
        <taxon>Caerostris</taxon>
    </lineage>
</organism>
<accession>A0AAV4W2F8</accession>
<dbReference type="Proteomes" id="UP001054837">
    <property type="component" value="Unassembled WGS sequence"/>
</dbReference>
<keyword evidence="2" id="KW-1185">Reference proteome</keyword>
<reference evidence="1 2" key="1">
    <citation type="submission" date="2021-06" db="EMBL/GenBank/DDBJ databases">
        <title>Caerostris darwini draft genome.</title>
        <authorList>
            <person name="Kono N."/>
            <person name="Arakawa K."/>
        </authorList>
    </citation>
    <scope>NUCLEOTIDE SEQUENCE [LARGE SCALE GENOMIC DNA]</scope>
</reference>
<name>A0AAV4W2F8_9ARAC</name>
<proteinExistence type="predicted"/>